<gene>
    <name evidence="3" type="ORF">EV195_107236</name>
</gene>
<evidence type="ECO:0000313" key="3">
    <source>
        <dbReference type="EMBL" id="TCP24069.1"/>
    </source>
</evidence>
<dbReference type="RefSeq" id="WP_243693120.1">
    <property type="nucleotide sequence ID" value="NZ_SLXM01000007.1"/>
</dbReference>
<evidence type="ECO:0000256" key="1">
    <source>
        <dbReference type="SAM" id="SignalP"/>
    </source>
</evidence>
<dbReference type="Proteomes" id="UP000294564">
    <property type="component" value="Unassembled WGS sequence"/>
</dbReference>
<reference evidence="3 4" key="1">
    <citation type="submission" date="2019-03" db="EMBL/GenBank/DDBJ databases">
        <title>Genomic Encyclopedia of Type Strains, Phase IV (KMG-IV): sequencing the most valuable type-strain genomes for metagenomic binning, comparative biology and taxonomic classification.</title>
        <authorList>
            <person name="Goeker M."/>
        </authorList>
    </citation>
    <scope>NUCLEOTIDE SEQUENCE [LARGE SCALE GENOMIC DNA]</scope>
    <source>
        <strain evidence="3 4">DSM 14836</strain>
    </source>
</reference>
<dbReference type="Pfam" id="PF20243">
    <property type="entry name" value="MbnP"/>
    <property type="match status" value="1"/>
</dbReference>
<feature type="domain" description="Copper-binding protein MbnP-like" evidence="2">
    <location>
        <begin position="29"/>
        <end position="226"/>
    </location>
</feature>
<keyword evidence="4" id="KW-1185">Reference proteome</keyword>
<organism evidence="3 4">
    <name type="scientific">Tenacibaculum skagerrakense</name>
    <dbReference type="NCBI Taxonomy" id="186571"/>
    <lineage>
        <taxon>Bacteria</taxon>
        <taxon>Pseudomonadati</taxon>
        <taxon>Bacteroidota</taxon>
        <taxon>Flavobacteriia</taxon>
        <taxon>Flavobacteriales</taxon>
        <taxon>Flavobacteriaceae</taxon>
        <taxon>Tenacibaculum</taxon>
    </lineage>
</organism>
<dbReference type="AlphaFoldDB" id="A0A4R2NQD4"/>
<keyword evidence="1" id="KW-0732">Signal</keyword>
<proteinExistence type="predicted"/>
<dbReference type="InterPro" id="IPR046863">
    <property type="entry name" value="MbnP-like_dom"/>
</dbReference>
<accession>A0A4R2NQD4</accession>
<sequence length="253" mass="29078">MIKKLVYILMLAVTIWSCSSDSDETLQNKKITINFIHEWDGTLVTKDDFNDIKFKNENGDSLSIEKYRYVLSDIKLVDPSGFETPLKDYLFIDLGEEQNLSYSLEELILDRTYTLRFTFGFTDEKNQDGVYLDLNTASFNVSPGLGGGYHYMQFDGKFKTETTTTPTGFNYHVIRAVDNTDPNNLVFQDTSFTVNLADIWLKNTTETINVKVNIAEWFKNPNTWKLDELHQMLMPNFDAQVLMNGNGKSVFSL</sequence>
<protein>
    <recommendedName>
        <fullName evidence="2">Copper-binding protein MbnP-like domain-containing protein</fullName>
    </recommendedName>
</protein>
<feature type="signal peptide" evidence="1">
    <location>
        <begin position="1"/>
        <end position="22"/>
    </location>
</feature>
<feature type="chain" id="PRO_5020639035" description="Copper-binding protein MbnP-like domain-containing protein" evidence="1">
    <location>
        <begin position="23"/>
        <end position="253"/>
    </location>
</feature>
<name>A0A4R2NQD4_9FLAO</name>
<comment type="caution">
    <text evidence="3">The sequence shown here is derived from an EMBL/GenBank/DDBJ whole genome shotgun (WGS) entry which is preliminary data.</text>
</comment>
<evidence type="ECO:0000259" key="2">
    <source>
        <dbReference type="Pfam" id="PF20243"/>
    </source>
</evidence>
<dbReference type="EMBL" id="SLXM01000007">
    <property type="protein sequence ID" value="TCP24069.1"/>
    <property type="molecule type" value="Genomic_DNA"/>
</dbReference>
<evidence type="ECO:0000313" key="4">
    <source>
        <dbReference type="Proteomes" id="UP000294564"/>
    </source>
</evidence>